<proteinExistence type="predicted"/>
<reference evidence="1" key="1">
    <citation type="submission" date="2021-01" db="EMBL/GenBank/DDBJ databases">
        <authorList>
            <consortium name="Genoscope - CEA"/>
            <person name="William W."/>
        </authorList>
    </citation>
    <scope>NUCLEOTIDE SEQUENCE</scope>
</reference>
<dbReference type="AlphaFoldDB" id="A0A8S1PYU7"/>
<sequence length="166" mass="20402">MNNKKEIERRIQKDLIIELIKNEFLDRSFVNQPNHLKGLQRILWQVGLEQRDELDNKQISEAQYLYLNHSYWILSNKIRKIGRIHRLLLDIQNQVTKHIRIVKNYLVYCILIKRMIREGFDKIQSFIIIFLEEETRKYGEKKRLIYWLLFQSTLRILMQIDVKKYL</sequence>
<organism evidence="1 2">
    <name type="scientific">Paramecium sonneborni</name>
    <dbReference type="NCBI Taxonomy" id="65129"/>
    <lineage>
        <taxon>Eukaryota</taxon>
        <taxon>Sar</taxon>
        <taxon>Alveolata</taxon>
        <taxon>Ciliophora</taxon>
        <taxon>Intramacronucleata</taxon>
        <taxon>Oligohymenophorea</taxon>
        <taxon>Peniculida</taxon>
        <taxon>Parameciidae</taxon>
        <taxon>Paramecium</taxon>
    </lineage>
</organism>
<keyword evidence="2" id="KW-1185">Reference proteome</keyword>
<protein>
    <submittedName>
        <fullName evidence="1">Uncharacterized protein</fullName>
    </submittedName>
</protein>
<evidence type="ECO:0000313" key="1">
    <source>
        <dbReference type="EMBL" id="CAD8108222.1"/>
    </source>
</evidence>
<dbReference type="EMBL" id="CAJJDN010000090">
    <property type="protein sequence ID" value="CAD8108222.1"/>
    <property type="molecule type" value="Genomic_DNA"/>
</dbReference>
<evidence type="ECO:0000313" key="2">
    <source>
        <dbReference type="Proteomes" id="UP000692954"/>
    </source>
</evidence>
<dbReference type="Proteomes" id="UP000692954">
    <property type="component" value="Unassembled WGS sequence"/>
</dbReference>
<comment type="caution">
    <text evidence="1">The sequence shown here is derived from an EMBL/GenBank/DDBJ whole genome shotgun (WGS) entry which is preliminary data.</text>
</comment>
<accession>A0A8S1PYU7</accession>
<name>A0A8S1PYU7_9CILI</name>
<gene>
    <name evidence="1" type="ORF">PSON_ATCC_30995.1.T0900190</name>
</gene>